<dbReference type="GO" id="GO:0031418">
    <property type="term" value="F:L-ascorbic acid binding"/>
    <property type="evidence" value="ECO:0007669"/>
    <property type="project" value="UniProtKB-KW"/>
</dbReference>
<keyword evidence="2" id="KW-0479">Metal-binding</keyword>
<proteinExistence type="predicted"/>
<sequence>MVERTLKKRRQFIIELYHLIMSFPLKYFFFTLVITCGFVHIRGSDLKPSKGETCSFGGPGVDGDGEQEPCYKDGLYSAISDVRLPRRDPVAVDHVQTIQVDEEKTLQLKTRSVKPPVFEIPGLLSDDECDHLVNLANTNGLAESATARRATMTREDVNTTLTQRQMGIYCKRICRFDKNEDGNITVREFNDYVYRVKKMLVTRNDVWNAYEALLLEGASYITYENCTKVNRTQFVEFVYRFHTMYRFPYYNERYSMHAWVEFSKKDPVLERIKRRVAEVTQISALQIEHSEDLQVVKYRQGGHYYAHYDSNVGSEIQEKRCCQKFENQSQSSCLICRYITVLFYLNNVTEGGETAFPIADHEELLSGRNYSSNLSKRCQKATLIVKPVKGNALFWYNHVLEEESGMMGEVDLLSLNGACDVNKGEKWVANLWINAPRVDQTV</sequence>
<keyword evidence="6" id="KW-0408">Iron</keyword>
<keyword evidence="7" id="KW-0472">Membrane</keyword>
<evidence type="ECO:0000259" key="8">
    <source>
        <dbReference type="PROSITE" id="PS50222"/>
    </source>
</evidence>
<comment type="cofactor">
    <cofactor evidence="1">
        <name>L-ascorbate</name>
        <dbReference type="ChEBI" id="CHEBI:38290"/>
    </cofactor>
</comment>
<evidence type="ECO:0008006" key="12">
    <source>
        <dbReference type="Google" id="ProtNLM"/>
    </source>
</evidence>
<evidence type="ECO:0000256" key="1">
    <source>
        <dbReference type="ARBA" id="ARBA00001961"/>
    </source>
</evidence>
<dbReference type="Gene3D" id="2.60.120.620">
    <property type="entry name" value="q2cbj1_9rhob like domain"/>
    <property type="match status" value="2"/>
</dbReference>
<dbReference type="GO" id="GO:0005509">
    <property type="term" value="F:calcium ion binding"/>
    <property type="evidence" value="ECO:0007669"/>
    <property type="project" value="InterPro"/>
</dbReference>
<evidence type="ECO:0000259" key="9">
    <source>
        <dbReference type="PROSITE" id="PS51471"/>
    </source>
</evidence>
<evidence type="ECO:0000256" key="3">
    <source>
        <dbReference type="ARBA" id="ARBA00022896"/>
    </source>
</evidence>
<feature type="transmembrane region" description="Helical" evidence="7">
    <location>
        <begin position="12"/>
        <end position="41"/>
    </location>
</feature>
<reference evidence="10 11" key="1">
    <citation type="submission" date="2022-05" db="EMBL/GenBank/DDBJ databases">
        <authorList>
            <consortium name="Genoscope - CEA"/>
            <person name="William W."/>
        </authorList>
    </citation>
    <scope>NUCLEOTIDE SEQUENCE [LARGE SCALE GENOMIC DNA]</scope>
</reference>
<evidence type="ECO:0000256" key="2">
    <source>
        <dbReference type="ARBA" id="ARBA00022723"/>
    </source>
</evidence>
<dbReference type="InterPro" id="IPR044862">
    <property type="entry name" value="Pro_4_hyd_alph_FE2OG_OXY"/>
</dbReference>
<dbReference type="EMBL" id="CALNXJ010000029">
    <property type="protein sequence ID" value="CAH3135560.1"/>
    <property type="molecule type" value="Genomic_DNA"/>
</dbReference>
<dbReference type="PANTHER" id="PTHR10869">
    <property type="entry name" value="PROLYL 4-HYDROXYLASE ALPHA SUBUNIT"/>
    <property type="match status" value="1"/>
</dbReference>
<dbReference type="InterPro" id="IPR018247">
    <property type="entry name" value="EF_Hand_1_Ca_BS"/>
</dbReference>
<dbReference type="SMART" id="SM00702">
    <property type="entry name" value="P4Hc"/>
    <property type="match status" value="1"/>
</dbReference>
<keyword evidence="11" id="KW-1185">Reference proteome</keyword>
<keyword evidence="4" id="KW-0223">Dioxygenase</keyword>
<keyword evidence="5" id="KW-0560">Oxidoreductase</keyword>
<comment type="caution">
    <text evidence="10">The sequence shown here is derived from an EMBL/GenBank/DDBJ whole genome shotgun (WGS) entry which is preliminary data.</text>
</comment>
<evidence type="ECO:0000256" key="6">
    <source>
        <dbReference type="ARBA" id="ARBA00023004"/>
    </source>
</evidence>
<organism evidence="10 11">
    <name type="scientific">Pocillopora meandrina</name>
    <dbReference type="NCBI Taxonomy" id="46732"/>
    <lineage>
        <taxon>Eukaryota</taxon>
        <taxon>Metazoa</taxon>
        <taxon>Cnidaria</taxon>
        <taxon>Anthozoa</taxon>
        <taxon>Hexacorallia</taxon>
        <taxon>Scleractinia</taxon>
        <taxon>Astrocoeniina</taxon>
        <taxon>Pocilloporidae</taxon>
        <taxon>Pocillopora</taxon>
    </lineage>
</organism>
<dbReference type="InterPro" id="IPR005123">
    <property type="entry name" value="Oxoglu/Fe-dep_dioxygenase_dom"/>
</dbReference>
<name>A0AAU9X3Q6_9CNID</name>
<evidence type="ECO:0000256" key="5">
    <source>
        <dbReference type="ARBA" id="ARBA00023002"/>
    </source>
</evidence>
<evidence type="ECO:0000313" key="10">
    <source>
        <dbReference type="EMBL" id="CAH3135560.1"/>
    </source>
</evidence>
<dbReference type="GO" id="GO:0005783">
    <property type="term" value="C:endoplasmic reticulum"/>
    <property type="evidence" value="ECO:0007669"/>
    <property type="project" value="TreeGrafter"/>
</dbReference>
<dbReference type="AlphaFoldDB" id="A0AAU9X3Q6"/>
<dbReference type="PROSITE" id="PS00018">
    <property type="entry name" value="EF_HAND_1"/>
    <property type="match status" value="1"/>
</dbReference>
<dbReference type="PANTHER" id="PTHR10869:SF246">
    <property type="entry name" value="TRANSMEMBRANE PROLYL 4-HYDROXYLASE"/>
    <property type="match status" value="1"/>
</dbReference>
<protein>
    <recommendedName>
        <fullName evidence="12">Transmembrane prolyl 4-hydroxylase</fullName>
    </recommendedName>
</protein>
<evidence type="ECO:0000313" key="11">
    <source>
        <dbReference type="Proteomes" id="UP001159428"/>
    </source>
</evidence>
<feature type="domain" description="EF-hand" evidence="8">
    <location>
        <begin position="164"/>
        <end position="199"/>
    </location>
</feature>
<keyword evidence="7" id="KW-0812">Transmembrane</keyword>
<evidence type="ECO:0000256" key="4">
    <source>
        <dbReference type="ARBA" id="ARBA00022964"/>
    </source>
</evidence>
<evidence type="ECO:0000256" key="7">
    <source>
        <dbReference type="SAM" id="Phobius"/>
    </source>
</evidence>
<dbReference type="Pfam" id="PF13640">
    <property type="entry name" value="2OG-FeII_Oxy_3"/>
    <property type="match status" value="1"/>
</dbReference>
<dbReference type="PROSITE" id="PS51471">
    <property type="entry name" value="FE2OG_OXY"/>
    <property type="match status" value="1"/>
</dbReference>
<dbReference type="Proteomes" id="UP001159428">
    <property type="component" value="Unassembled WGS sequence"/>
</dbReference>
<gene>
    <name evidence="10" type="ORF">PMEA_00016274</name>
</gene>
<dbReference type="InterPro" id="IPR045054">
    <property type="entry name" value="P4HA-like"/>
</dbReference>
<feature type="domain" description="Fe2OG dioxygenase" evidence="9">
    <location>
        <begin position="289"/>
        <end position="435"/>
    </location>
</feature>
<dbReference type="InterPro" id="IPR006620">
    <property type="entry name" value="Pro_4_hyd_alph"/>
</dbReference>
<dbReference type="InterPro" id="IPR002048">
    <property type="entry name" value="EF_hand_dom"/>
</dbReference>
<keyword evidence="3" id="KW-0847">Vitamin C</keyword>
<accession>A0AAU9X3Q6</accession>
<keyword evidence="7" id="KW-1133">Transmembrane helix</keyword>
<dbReference type="GO" id="GO:0004656">
    <property type="term" value="F:procollagen-proline 4-dioxygenase activity"/>
    <property type="evidence" value="ECO:0007669"/>
    <property type="project" value="TreeGrafter"/>
</dbReference>
<dbReference type="GO" id="GO:0005506">
    <property type="term" value="F:iron ion binding"/>
    <property type="evidence" value="ECO:0007669"/>
    <property type="project" value="InterPro"/>
</dbReference>
<dbReference type="PROSITE" id="PS50222">
    <property type="entry name" value="EF_HAND_2"/>
    <property type="match status" value="1"/>
</dbReference>